<dbReference type="InterPro" id="IPR023271">
    <property type="entry name" value="Aquaporin-like"/>
</dbReference>
<feature type="transmembrane region" description="Helical" evidence="5">
    <location>
        <begin position="40"/>
        <end position="59"/>
    </location>
</feature>
<reference evidence="6 7" key="1">
    <citation type="submission" date="2024-11" db="EMBL/GenBank/DDBJ databases">
        <title>A near-complete genome assembly of Cinchona calisaya.</title>
        <authorList>
            <person name="Lian D.C."/>
            <person name="Zhao X.W."/>
            <person name="Wei L."/>
        </authorList>
    </citation>
    <scope>NUCLEOTIDE SEQUENCE [LARGE SCALE GENOMIC DNA]</scope>
    <source>
        <tissue evidence="6">Nenye</tissue>
    </source>
</reference>
<evidence type="ECO:0000256" key="3">
    <source>
        <dbReference type="ARBA" id="ARBA00022989"/>
    </source>
</evidence>
<keyword evidence="2 5" id="KW-0812">Transmembrane</keyword>
<evidence type="ECO:0000313" key="6">
    <source>
        <dbReference type="EMBL" id="KAL3515046.1"/>
    </source>
</evidence>
<dbReference type="SUPFAM" id="SSF81338">
    <property type="entry name" value="Aquaporin-like"/>
    <property type="match status" value="1"/>
</dbReference>
<comment type="caution">
    <text evidence="6">The sequence shown here is derived from an EMBL/GenBank/DDBJ whole genome shotgun (WGS) entry which is preliminary data.</text>
</comment>
<keyword evidence="4 5" id="KW-0472">Membrane</keyword>
<comment type="subcellular location">
    <subcellularLocation>
        <location evidence="1">Membrane</location>
        <topology evidence="1">Multi-pass membrane protein</topology>
    </subcellularLocation>
</comment>
<keyword evidence="7" id="KW-1185">Reference proteome</keyword>
<dbReference type="AlphaFoldDB" id="A0ABD2Z6F4"/>
<dbReference type="PANTHER" id="PTHR47002:SF2">
    <property type="entry name" value="AQUAPORIN AQPAE.A-LIKE"/>
    <property type="match status" value="1"/>
</dbReference>
<name>A0ABD2Z6F4_9GENT</name>
<evidence type="ECO:0000256" key="1">
    <source>
        <dbReference type="ARBA" id="ARBA00004141"/>
    </source>
</evidence>
<dbReference type="PANTHER" id="PTHR47002">
    <property type="entry name" value="AQUAPORIN-LIKE"/>
    <property type="match status" value="1"/>
</dbReference>
<evidence type="ECO:0000256" key="5">
    <source>
        <dbReference type="SAM" id="Phobius"/>
    </source>
</evidence>
<dbReference type="EMBL" id="JBJUIK010000010">
    <property type="protein sequence ID" value="KAL3515046.1"/>
    <property type="molecule type" value="Genomic_DNA"/>
</dbReference>
<keyword evidence="3 5" id="KW-1133">Transmembrane helix</keyword>
<proteinExistence type="predicted"/>
<evidence type="ECO:0000256" key="2">
    <source>
        <dbReference type="ARBA" id="ARBA00022692"/>
    </source>
</evidence>
<evidence type="ECO:0000313" key="7">
    <source>
        <dbReference type="Proteomes" id="UP001630127"/>
    </source>
</evidence>
<dbReference type="GO" id="GO:0016020">
    <property type="term" value="C:membrane"/>
    <property type="evidence" value="ECO:0007669"/>
    <property type="project" value="UniProtKB-SubCell"/>
</dbReference>
<dbReference type="Gene3D" id="1.20.1080.10">
    <property type="entry name" value="Glycerol uptake facilitator protein"/>
    <property type="match status" value="1"/>
</dbReference>
<dbReference type="Proteomes" id="UP001630127">
    <property type="component" value="Unassembled WGS sequence"/>
</dbReference>
<evidence type="ECO:0000256" key="4">
    <source>
        <dbReference type="ARBA" id="ARBA00023136"/>
    </source>
</evidence>
<gene>
    <name evidence="6" type="ORF">ACH5RR_021948</name>
</gene>
<accession>A0ABD2Z6F4</accession>
<organism evidence="6 7">
    <name type="scientific">Cinchona calisaya</name>
    <dbReference type="NCBI Taxonomy" id="153742"/>
    <lineage>
        <taxon>Eukaryota</taxon>
        <taxon>Viridiplantae</taxon>
        <taxon>Streptophyta</taxon>
        <taxon>Embryophyta</taxon>
        <taxon>Tracheophyta</taxon>
        <taxon>Spermatophyta</taxon>
        <taxon>Magnoliopsida</taxon>
        <taxon>eudicotyledons</taxon>
        <taxon>Gunneridae</taxon>
        <taxon>Pentapetalae</taxon>
        <taxon>asterids</taxon>
        <taxon>lamiids</taxon>
        <taxon>Gentianales</taxon>
        <taxon>Rubiaceae</taxon>
        <taxon>Cinchonoideae</taxon>
        <taxon>Cinchoneae</taxon>
        <taxon>Cinchona</taxon>
    </lineage>
</organism>
<protein>
    <submittedName>
        <fullName evidence="6">Uncharacterized protein</fullName>
    </submittedName>
</protein>
<sequence>MRGSCPGTLALKLKRAMLGLVWAEPARCFGAAVVSGGHLWFGHWIFWAGPALACVVFCASTQIIPYDHLHAEGYRHDFKASQGLLED</sequence>